<evidence type="ECO:0000313" key="1">
    <source>
        <dbReference type="EMBL" id="GGL16655.1"/>
    </source>
</evidence>
<proteinExistence type="predicted"/>
<dbReference type="Proteomes" id="UP000604341">
    <property type="component" value="Unassembled WGS sequence"/>
</dbReference>
<evidence type="ECO:0000313" key="2">
    <source>
        <dbReference type="Proteomes" id="UP000604341"/>
    </source>
</evidence>
<accession>A0ABQ2FQE1</accession>
<organism evidence="1 2">
    <name type="scientific">Deinococcus radiotolerans</name>
    <dbReference type="NCBI Taxonomy" id="1309407"/>
    <lineage>
        <taxon>Bacteria</taxon>
        <taxon>Thermotogati</taxon>
        <taxon>Deinococcota</taxon>
        <taxon>Deinococci</taxon>
        <taxon>Deinococcales</taxon>
        <taxon>Deinococcaceae</taxon>
        <taxon>Deinococcus</taxon>
    </lineage>
</organism>
<comment type="caution">
    <text evidence="1">The sequence shown here is derived from an EMBL/GenBank/DDBJ whole genome shotgun (WGS) entry which is preliminary data.</text>
</comment>
<protein>
    <submittedName>
        <fullName evidence="1">Uncharacterized protein</fullName>
    </submittedName>
</protein>
<keyword evidence="2" id="KW-1185">Reference proteome</keyword>
<gene>
    <name evidence="1" type="ORF">GCM10010844_39450</name>
</gene>
<reference evidence="2" key="1">
    <citation type="journal article" date="2019" name="Int. J. Syst. Evol. Microbiol.">
        <title>The Global Catalogue of Microorganisms (GCM) 10K type strain sequencing project: providing services to taxonomists for standard genome sequencing and annotation.</title>
        <authorList>
            <consortium name="The Broad Institute Genomics Platform"/>
            <consortium name="The Broad Institute Genome Sequencing Center for Infectious Disease"/>
            <person name="Wu L."/>
            <person name="Ma J."/>
        </authorList>
    </citation>
    <scope>NUCLEOTIDE SEQUENCE [LARGE SCALE GENOMIC DNA]</scope>
    <source>
        <strain evidence="2">JCM 19173</strain>
    </source>
</reference>
<sequence length="134" mass="13892">MERAGLEPAAHQLGPLRDAPGHLGARGEWIGAAYRAASRAQFGRAPAHALLLSAAGWPLKFAAHAGSSLTREFAVGGYFSAADRRLWAPAGCLQGGVVVGVAIRSAIQSQALKPCCHEPGRSCPARGWGWALVG</sequence>
<dbReference type="EMBL" id="BMPE01000023">
    <property type="protein sequence ID" value="GGL16655.1"/>
    <property type="molecule type" value="Genomic_DNA"/>
</dbReference>
<name>A0ABQ2FQE1_9DEIO</name>